<accession>A0ABQ0DYM1</accession>
<dbReference type="PANTHER" id="PTHR10357:SF179">
    <property type="entry name" value="NEUTRAL AND BASIC AMINO ACID TRANSPORT PROTEIN RBAT"/>
    <property type="match status" value="1"/>
</dbReference>
<protein>
    <recommendedName>
        <fullName evidence="1">Glycosyl hydrolase family 13 catalytic domain-containing protein</fullName>
    </recommendedName>
</protein>
<keyword evidence="3" id="KW-1185">Reference proteome</keyword>
<evidence type="ECO:0000313" key="3">
    <source>
        <dbReference type="Proteomes" id="UP001628156"/>
    </source>
</evidence>
<dbReference type="SUPFAM" id="SSF51445">
    <property type="entry name" value="(Trans)glycosidases"/>
    <property type="match status" value="1"/>
</dbReference>
<reference evidence="2 3" key="1">
    <citation type="journal article" date="2019" name="PLoS Negl. Trop. Dis.">
        <title>Whole genome sequencing of Entamoeba nuttalli reveals mammalian host-related molecular signatures and a novel octapeptide-repeat surface protein.</title>
        <authorList>
            <person name="Tanaka M."/>
            <person name="Makiuchi T."/>
            <person name="Komiyama T."/>
            <person name="Shiina T."/>
            <person name="Osaki K."/>
            <person name="Tachibana H."/>
        </authorList>
    </citation>
    <scope>NUCLEOTIDE SEQUENCE [LARGE SCALE GENOMIC DNA]</scope>
    <source>
        <strain evidence="2 3">P19-061405</strain>
    </source>
</reference>
<sequence>MISLYHPFYYGNIYHILVDRFSGDNQSLETKENSNQFLGGTLKGITSRMNYLKELGCSTIFLSPIYKNHAIVTEYMPYHGYHIIDFNDVDPRFGTKNDFKQLCKVAHQNNISILLDIVPNHVSCYHPWVEEAMKGIRTERFRWYSDGNPMHFLGYNELWKVNHNDTEVKQSLLNAFLEFYELGADDFRIDHAIGIPNSFFKEVRKVLQEKAKELKRRVPLLIGEVWFGGCERRILQTIETPMKGLLWWLSKIGFDGICQELAQMMYIPILDGVLDIRGCMLIRDYLSGKGRFKYVPEFLFKFLLWLRKWLYPRNFLGGLFVDNHDMDRIMFMMNGDVNKVKHALKFISNDDGPMYIYYGTEVGMSQVASKETIGDIAMRAPMMWSLIELPKPPELFDFIQTTWKERNTRAKRFIKEKDE</sequence>
<comment type="caution">
    <text evidence="2">The sequence shown here is derived from an EMBL/GenBank/DDBJ whole genome shotgun (WGS) entry which is preliminary data.</text>
</comment>
<proteinExistence type="predicted"/>
<dbReference type="InterPro" id="IPR006047">
    <property type="entry name" value="GH13_cat_dom"/>
</dbReference>
<evidence type="ECO:0000259" key="1">
    <source>
        <dbReference type="SMART" id="SM00642"/>
    </source>
</evidence>
<gene>
    <name evidence="2" type="ORF">ENUP19_0365G0021</name>
</gene>
<dbReference type="SMART" id="SM00642">
    <property type="entry name" value="Aamy"/>
    <property type="match status" value="1"/>
</dbReference>
<feature type="domain" description="Glycosyl hydrolase family 13 catalytic" evidence="1">
    <location>
        <begin position="15"/>
        <end position="406"/>
    </location>
</feature>
<dbReference type="InterPro" id="IPR017853">
    <property type="entry name" value="GH"/>
</dbReference>
<dbReference type="Proteomes" id="UP001628156">
    <property type="component" value="Unassembled WGS sequence"/>
</dbReference>
<dbReference type="EMBL" id="BAAFRS010000365">
    <property type="protein sequence ID" value="GAB1227959.1"/>
    <property type="molecule type" value="Genomic_DNA"/>
</dbReference>
<dbReference type="PANTHER" id="PTHR10357">
    <property type="entry name" value="ALPHA-AMYLASE FAMILY MEMBER"/>
    <property type="match status" value="1"/>
</dbReference>
<name>A0ABQ0DYM1_9EUKA</name>
<dbReference type="Pfam" id="PF00128">
    <property type="entry name" value="Alpha-amylase"/>
    <property type="match status" value="2"/>
</dbReference>
<organism evidence="2 3">
    <name type="scientific">Entamoeba nuttalli</name>
    <dbReference type="NCBI Taxonomy" id="412467"/>
    <lineage>
        <taxon>Eukaryota</taxon>
        <taxon>Amoebozoa</taxon>
        <taxon>Evosea</taxon>
        <taxon>Archamoebae</taxon>
        <taxon>Mastigamoebida</taxon>
        <taxon>Entamoebidae</taxon>
        <taxon>Entamoeba</taxon>
    </lineage>
</organism>
<dbReference type="Gene3D" id="3.20.20.80">
    <property type="entry name" value="Glycosidases"/>
    <property type="match status" value="1"/>
</dbReference>
<evidence type="ECO:0000313" key="2">
    <source>
        <dbReference type="EMBL" id="GAB1227959.1"/>
    </source>
</evidence>